<name>A0A5B8VE32_9BACT</name>
<accession>A0A5B8VE32</accession>
<reference evidence="1 2" key="1">
    <citation type="journal article" date="2016" name="Int. J. Syst. Evol. Microbiol.">
        <title>Panacibacter ginsenosidivorans gen. nov., sp. nov., with ginsenoside converting activity isolated from soil of a ginseng field.</title>
        <authorList>
            <person name="Siddiqi M.Z."/>
            <person name="Muhammad Shafi S."/>
            <person name="Choi K.D."/>
            <person name="Im W.T."/>
        </authorList>
    </citation>
    <scope>NUCLEOTIDE SEQUENCE [LARGE SCALE GENOMIC DNA]</scope>
    <source>
        <strain evidence="1 2">Gsoil1550</strain>
    </source>
</reference>
<dbReference type="Proteomes" id="UP000321533">
    <property type="component" value="Chromosome"/>
</dbReference>
<dbReference type="AlphaFoldDB" id="A0A5B8VE32"/>
<sequence length="183" mass="20491">MNAIFFILNIFLLQPPVTDSTVNLYDLQFNGIDSSVIHVSEFQNKHLIIAEFDAADPDRGELSALDSLYKSDTEHISIIAVPVLDFGTVVNIEDMKLLLHDTLGLSYIIADTGYAKKEAGTNQQLLMKWITHRSENGHVDNDITEAGQFYLVSTTGILYGNLVRQNIYDKDLISFLINNEPAE</sequence>
<dbReference type="OrthoDB" id="678949at2"/>
<evidence type="ECO:0000313" key="2">
    <source>
        <dbReference type="Proteomes" id="UP000321533"/>
    </source>
</evidence>
<organism evidence="1 2">
    <name type="scientific">Panacibacter ginsenosidivorans</name>
    <dbReference type="NCBI Taxonomy" id="1813871"/>
    <lineage>
        <taxon>Bacteria</taxon>
        <taxon>Pseudomonadati</taxon>
        <taxon>Bacteroidota</taxon>
        <taxon>Chitinophagia</taxon>
        <taxon>Chitinophagales</taxon>
        <taxon>Chitinophagaceae</taxon>
        <taxon>Panacibacter</taxon>
    </lineage>
</organism>
<dbReference type="EMBL" id="CP042435">
    <property type="protein sequence ID" value="QEC69295.1"/>
    <property type="molecule type" value="Genomic_DNA"/>
</dbReference>
<protein>
    <submittedName>
        <fullName evidence="1">Uncharacterized protein</fullName>
    </submittedName>
</protein>
<proteinExistence type="predicted"/>
<keyword evidence="2" id="KW-1185">Reference proteome</keyword>
<dbReference type="KEGG" id="pgin:FRZ67_19015"/>
<dbReference type="Gene3D" id="3.40.30.10">
    <property type="entry name" value="Glutaredoxin"/>
    <property type="match status" value="1"/>
</dbReference>
<dbReference type="RefSeq" id="WP_147192172.1">
    <property type="nucleotide sequence ID" value="NZ_CP042435.1"/>
</dbReference>
<evidence type="ECO:0000313" key="1">
    <source>
        <dbReference type="EMBL" id="QEC69295.1"/>
    </source>
</evidence>
<gene>
    <name evidence="1" type="ORF">FRZ67_19015</name>
</gene>